<dbReference type="EMBL" id="CXSU01000005">
    <property type="protein sequence ID" value="CTQ48093.1"/>
    <property type="molecule type" value="Genomic_DNA"/>
</dbReference>
<gene>
    <name evidence="1" type="ORF">JDO7802_00095</name>
</gene>
<evidence type="ECO:0000313" key="1">
    <source>
        <dbReference type="EMBL" id="CTQ48093.1"/>
    </source>
</evidence>
<sequence length="57" mass="6688">MPLDRLIDLLAEAAVRRLSQGREKQEATPDAIGWVYRHLFILAHSFSNRRKDFPYFA</sequence>
<keyword evidence="2" id="KW-1185">Reference proteome</keyword>
<accession>A0A0M6YEY7</accession>
<reference evidence="1 2" key="1">
    <citation type="submission" date="2015-07" db="EMBL/GenBank/DDBJ databases">
        <authorList>
            <person name="Noorani M."/>
        </authorList>
    </citation>
    <scope>NUCLEOTIDE SEQUENCE [LARGE SCALE GENOMIC DNA]</scope>
    <source>
        <strain evidence="1 2">CECT 7802</strain>
    </source>
</reference>
<name>A0A0M6YEY7_9RHOB</name>
<dbReference type="AlphaFoldDB" id="A0A0M6YEY7"/>
<protein>
    <submittedName>
        <fullName evidence="1">Uncharacterized protein</fullName>
    </submittedName>
</protein>
<evidence type="ECO:0000313" key="2">
    <source>
        <dbReference type="Proteomes" id="UP000049222"/>
    </source>
</evidence>
<proteinExistence type="predicted"/>
<organism evidence="1 2">
    <name type="scientific">Jannaschia donghaensis</name>
    <dbReference type="NCBI Taxonomy" id="420998"/>
    <lineage>
        <taxon>Bacteria</taxon>
        <taxon>Pseudomonadati</taxon>
        <taxon>Pseudomonadota</taxon>
        <taxon>Alphaproteobacteria</taxon>
        <taxon>Rhodobacterales</taxon>
        <taxon>Roseobacteraceae</taxon>
        <taxon>Jannaschia</taxon>
    </lineage>
</organism>
<dbReference type="Proteomes" id="UP000049222">
    <property type="component" value="Unassembled WGS sequence"/>
</dbReference>